<dbReference type="EMBL" id="VOGC01000006">
    <property type="protein sequence ID" value="MQN01781.1"/>
    <property type="molecule type" value="Genomic_DNA"/>
</dbReference>
<name>A0A6N7J1D5_9FIRM</name>
<keyword evidence="3" id="KW-1185">Reference proteome</keyword>
<protein>
    <submittedName>
        <fullName evidence="2">Bifunctional (P)ppGpp synthetase/guanosine-3',5'-bis(Diphosphate) 3'-pyrophosphohydrolase</fullName>
    </submittedName>
</protein>
<proteinExistence type="predicted"/>
<comment type="caution">
    <text evidence="2">The sequence shown here is derived from an EMBL/GenBank/DDBJ whole genome shotgun (WGS) entry which is preliminary data.</text>
</comment>
<dbReference type="SMART" id="SM00471">
    <property type="entry name" value="HDc"/>
    <property type="match status" value="1"/>
</dbReference>
<dbReference type="Gene3D" id="1.10.3210.10">
    <property type="entry name" value="Hypothetical protein af1432"/>
    <property type="match status" value="1"/>
</dbReference>
<dbReference type="Proteomes" id="UP000460257">
    <property type="component" value="Unassembled WGS sequence"/>
</dbReference>
<dbReference type="SUPFAM" id="SSF109604">
    <property type="entry name" value="HD-domain/PDEase-like"/>
    <property type="match status" value="1"/>
</dbReference>
<dbReference type="InterPro" id="IPR003607">
    <property type="entry name" value="HD/PDEase_dom"/>
</dbReference>
<dbReference type="PANTHER" id="PTHR46246:SF1">
    <property type="entry name" value="GUANOSINE-3',5'-BIS(DIPHOSPHATE) 3'-PYROPHOSPHOHYDROLASE MESH1"/>
    <property type="match status" value="1"/>
</dbReference>
<dbReference type="CDD" id="cd00077">
    <property type="entry name" value="HDc"/>
    <property type="match status" value="1"/>
</dbReference>
<reference evidence="2" key="1">
    <citation type="journal article" date="2020" name="Appl. Environ. Microbiol.">
        <title>Medium-Chain Fatty Acid Synthesis by 'Candidatus Weimeria bifida' gen. nov., sp. nov., and 'Candidatus Pseudoramibacter fermentans' sp. nov.</title>
        <authorList>
            <person name="Scarborough M.J."/>
            <person name="Myers K.S."/>
            <person name="Donohue T.J."/>
            <person name="Noguera D.R."/>
        </authorList>
    </citation>
    <scope>NUCLEOTIDE SEQUENCE</scope>
    <source>
        <strain evidence="2">LCO1.1</strain>
    </source>
</reference>
<feature type="domain" description="HD/PDEase" evidence="1">
    <location>
        <begin position="131"/>
        <end position="243"/>
    </location>
</feature>
<dbReference type="InterPro" id="IPR052194">
    <property type="entry name" value="MESH1"/>
</dbReference>
<organism evidence="2 3">
    <name type="scientific">Candidatus Weimeria bifida</name>
    <dbReference type="NCBI Taxonomy" id="2599074"/>
    <lineage>
        <taxon>Bacteria</taxon>
        <taxon>Bacillati</taxon>
        <taxon>Bacillota</taxon>
        <taxon>Clostridia</taxon>
        <taxon>Lachnospirales</taxon>
        <taxon>Lachnospiraceae</taxon>
        <taxon>Candidatus Weimeria</taxon>
    </lineage>
</organism>
<gene>
    <name evidence="2" type="ORF">FRC54_07665</name>
</gene>
<dbReference type="GO" id="GO:0008893">
    <property type="term" value="F:guanosine-3',5'-bis(diphosphate) 3'-diphosphatase activity"/>
    <property type="evidence" value="ECO:0007669"/>
    <property type="project" value="TreeGrafter"/>
</dbReference>
<evidence type="ECO:0000313" key="3">
    <source>
        <dbReference type="Proteomes" id="UP000460257"/>
    </source>
</evidence>
<sequence length="301" mass="34606">MQQIIEKNDTCSYQLLDHRIVTDETGDYYCRAADTVLWDGISFCKDCPLCKGEIPFNQCRYFGLAIPKDRWDDIILTPETEKTRVDSLKGAGLAAEFPEFVEPDDTEDRLRIEKAIRFAAEWHKGAVRKGNNIPYIVHPMETMGIVSKMTDDADTICAAALHDVIEDTECTPEILRENFGEHITELVCTESENKRKGQPKDQTWHIRKVENLKRIEGAPVESKMIMLADKVSNMRSSVRDFREGGGDIWAKFNMKDVKQQAWYYKSVAYVLKDLSYLRAYQEYIGMLEEVFRGVDTPPLVE</sequence>
<dbReference type="Pfam" id="PF13328">
    <property type="entry name" value="HD_4"/>
    <property type="match status" value="1"/>
</dbReference>
<dbReference type="AlphaFoldDB" id="A0A6N7J1D5"/>
<evidence type="ECO:0000259" key="1">
    <source>
        <dbReference type="SMART" id="SM00471"/>
    </source>
</evidence>
<accession>A0A6N7J1D5</accession>
<evidence type="ECO:0000313" key="2">
    <source>
        <dbReference type="EMBL" id="MQN01781.1"/>
    </source>
</evidence>
<dbReference type="PANTHER" id="PTHR46246">
    <property type="entry name" value="GUANOSINE-3',5'-BIS(DIPHOSPHATE) 3'-PYROPHOSPHOHYDROLASE MESH1"/>
    <property type="match status" value="1"/>
</dbReference>